<name>A0A6J5N5Y0_9CAUD</name>
<reference evidence="1" key="1">
    <citation type="submission" date="2020-04" db="EMBL/GenBank/DDBJ databases">
        <authorList>
            <person name="Chiriac C."/>
            <person name="Salcher M."/>
            <person name="Ghai R."/>
            <person name="Kavagutti S V."/>
        </authorList>
    </citation>
    <scope>NUCLEOTIDE SEQUENCE</scope>
</reference>
<protein>
    <recommendedName>
        <fullName evidence="2">Helix-turn-helix domain containing protein</fullName>
    </recommendedName>
</protein>
<dbReference type="Gene3D" id="1.10.10.10">
    <property type="entry name" value="Winged helix-like DNA-binding domain superfamily/Winged helix DNA-binding domain"/>
    <property type="match status" value="1"/>
</dbReference>
<proteinExistence type="predicted"/>
<dbReference type="EMBL" id="LR796612">
    <property type="protein sequence ID" value="CAB4154263.1"/>
    <property type="molecule type" value="Genomic_DNA"/>
</dbReference>
<dbReference type="InterPro" id="IPR036388">
    <property type="entry name" value="WH-like_DNA-bd_sf"/>
</dbReference>
<gene>
    <name evidence="1" type="ORF">UFOVP629_24</name>
</gene>
<evidence type="ECO:0008006" key="2">
    <source>
        <dbReference type="Google" id="ProtNLM"/>
    </source>
</evidence>
<evidence type="ECO:0000313" key="1">
    <source>
        <dbReference type="EMBL" id="CAB4154263.1"/>
    </source>
</evidence>
<sequence>MTTNHFQGPFLAVPLWAHEKIRDKGHGRDMQVLLSLIALMERRTKEVSASVQQISEYSVLSKETVKRSLRWLEEYGIITTGRRKKPSVNVYTVNYVPVDGVSRDPIKAVDKWVDGVTSDPMMGSAVTLSKPRLAHTACGLRDSSIEVLNIDTNKVKKAASGLEEEMILGGDPEEDKVKVETKVKKTQRNVNSLVTQFISDPRTIMSHSYSYKEVIILRKTLNTLRDSGLTEFTVSQMIKRFLDVEHWRNSETPVLVFTNKAVQQKLMDQVDTEVVTEDPVLALMMSDFERVGIDLPWAYANDQLLKREVIRHGIDICYRYPEIVAELIKTNNGVPSTSFTTTLCALNSLVRVLSGEEDGDLTELHDTLSSVNLPSELYKTSNKDLRPAAGSILEAVYNYRRSTHARK</sequence>
<organism evidence="1">
    <name type="scientific">uncultured Caudovirales phage</name>
    <dbReference type="NCBI Taxonomy" id="2100421"/>
    <lineage>
        <taxon>Viruses</taxon>
        <taxon>Duplodnaviria</taxon>
        <taxon>Heunggongvirae</taxon>
        <taxon>Uroviricota</taxon>
        <taxon>Caudoviricetes</taxon>
        <taxon>Peduoviridae</taxon>
        <taxon>Maltschvirus</taxon>
        <taxon>Maltschvirus maltsch</taxon>
    </lineage>
</organism>
<accession>A0A6J5N5Y0</accession>